<evidence type="ECO:0000313" key="2">
    <source>
        <dbReference type="EMBL" id="MEV0366086.1"/>
    </source>
</evidence>
<comment type="caution">
    <text evidence="2">The sequence shown here is derived from an EMBL/GenBank/DDBJ whole genome shotgun (WGS) entry which is preliminary data.</text>
</comment>
<dbReference type="EMBL" id="JBFAIH010000017">
    <property type="protein sequence ID" value="MEV0366086.1"/>
    <property type="molecule type" value="Genomic_DNA"/>
</dbReference>
<dbReference type="RefSeq" id="WP_357983466.1">
    <property type="nucleotide sequence ID" value="NZ_JBFAIH010000017.1"/>
</dbReference>
<protein>
    <submittedName>
        <fullName evidence="2">Uncharacterized protein</fullName>
    </submittedName>
</protein>
<gene>
    <name evidence="2" type="ORF">AB0H72_25630</name>
</gene>
<name>A0ABV3FEF7_9NOCA</name>
<organism evidence="2 3">
    <name type="scientific">Nocardia fusca</name>
    <dbReference type="NCBI Taxonomy" id="941183"/>
    <lineage>
        <taxon>Bacteria</taxon>
        <taxon>Bacillati</taxon>
        <taxon>Actinomycetota</taxon>
        <taxon>Actinomycetes</taxon>
        <taxon>Mycobacteriales</taxon>
        <taxon>Nocardiaceae</taxon>
        <taxon>Nocardia</taxon>
    </lineage>
</organism>
<reference evidence="2 3" key="1">
    <citation type="submission" date="2024-06" db="EMBL/GenBank/DDBJ databases">
        <title>The Natural Products Discovery Center: Release of the First 8490 Sequenced Strains for Exploring Actinobacteria Biosynthetic Diversity.</title>
        <authorList>
            <person name="Kalkreuter E."/>
            <person name="Kautsar S.A."/>
            <person name="Yang D."/>
            <person name="Bader C.D."/>
            <person name="Teijaro C.N."/>
            <person name="Fluegel L."/>
            <person name="Davis C.M."/>
            <person name="Simpson J.R."/>
            <person name="Lauterbach L."/>
            <person name="Steele A.D."/>
            <person name="Gui C."/>
            <person name="Meng S."/>
            <person name="Li G."/>
            <person name="Viehrig K."/>
            <person name="Ye F."/>
            <person name="Su P."/>
            <person name="Kiefer A.F."/>
            <person name="Nichols A."/>
            <person name="Cepeda A.J."/>
            <person name="Yan W."/>
            <person name="Fan B."/>
            <person name="Jiang Y."/>
            <person name="Adhikari A."/>
            <person name="Zheng C.-J."/>
            <person name="Schuster L."/>
            <person name="Cowan T.M."/>
            <person name="Smanski M.J."/>
            <person name="Chevrette M.G."/>
            <person name="De Carvalho L.P.S."/>
            <person name="Shen B."/>
        </authorList>
    </citation>
    <scope>NUCLEOTIDE SEQUENCE [LARGE SCALE GENOMIC DNA]</scope>
    <source>
        <strain evidence="2 3">NPDC050671</strain>
    </source>
</reference>
<accession>A0ABV3FEF7</accession>
<evidence type="ECO:0000313" key="3">
    <source>
        <dbReference type="Proteomes" id="UP001551658"/>
    </source>
</evidence>
<proteinExistence type="predicted"/>
<dbReference type="Proteomes" id="UP001551658">
    <property type="component" value="Unassembled WGS sequence"/>
</dbReference>
<evidence type="ECO:0000256" key="1">
    <source>
        <dbReference type="SAM" id="MobiDB-lite"/>
    </source>
</evidence>
<sequence length="123" mass="13205">MTGREAARASRPHRPAVAGTVRVSLCADQGAGWAGWERNNSGTTDDDRDVNPEVLSPAERRDMVRRLIALCHIVNDLVEITATTAADGGPDPDALHEHAQQIQTMVRDVVVDLVANGRQSDAA</sequence>
<feature type="region of interest" description="Disordered" evidence="1">
    <location>
        <begin position="33"/>
        <end position="53"/>
    </location>
</feature>
<keyword evidence="3" id="KW-1185">Reference proteome</keyword>